<reference evidence="7" key="1">
    <citation type="submission" date="2023-02" db="EMBL/GenBank/DDBJ databases">
        <title>Genome of toxic invasive species Heracleum sosnowskyi carries increased number of genes despite the absence of recent whole-genome duplications.</title>
        <authorList>
            <person name="Schelkunov M."/>
            <person name="Shtratnikova V."/>
            <person name="Makarenko M."/>
            <person name="Klepikova A."/>
            <person name="Omelchenko D."/>
            <person name="Novikova G."/>
            <person name="Obukhova E."/>
            <person name="Bogdanov V."/>
            <person name="Penin A."/>
            <person name="Logacheva M."/>
        </authorList>
    </citation>
    <scope>NUCLEOTIDE SEQUENCE</scope>
    <source>
        <strain evidence="7">Hsosn_3</strain>
        <tissue evidence="7">Leaf</tissue>
    </source>
</reference>
<name>A0AAD8H5H9_9APIA</name>
<comment type="similarity">
    <text evidence="1 4">Belongs to the tRNA nucleotidyltransferase/poly(A) polymerase family.</text>
</comment>
<dbReference type="EMBL" id="JAUIZM010000010">
    <property type="protein sequence ID" value="KAK1360029.1"/>
    <property type="molecule type" value="Genomic_DNA"/>
</dbReference>
<evidence type="ECO:0000259" key="5">
    <source>
        <dbReference type="Pfam" id="PF01743"/>
    </source>
</evidence>
<evidence type="ECO:0000313" key="7">
    <source>
        <dbReference type="EMBL" id="KAK1360029.1"/>
    </source>
</evidence>
<dbReference type="PANTHER" id="PTHR43051:SF2">
    <property type="entry name" value="POLYNUCLEOTIDE ADENYLYLTRANSFERASE FAMILY PROTEIN-RELATED"/>
    <property type="match status" value="1"/>
</dbReference>
<keyword evidence="7" id="KW-0548">Nucleotidyltransferase</keyword>
<evidence type="ECO:0000256" key="1">
    <source>
        <dbReference type="ARBA" id="ARBA00007265"/>
    </source>
</evidence>
<dbReference type="Pfam" id="PF12627">
    <property type="entry name" value="PolyA_pol_RNAbd"/>
    <property type="match status" value="1"/>
</dbReference>
<reference evidence="7" key="2">
    <citation type="submission" date="2023-05" db="EMBL/GenBank/DDBJ databases">
        <authorList>
            <person name="Schelkunov M.I."/>
        </authorList>
    </citation>
    <scope>NUCLEOTIDE SEQUENCE</scope>
    <source>
        <strain evidence="7">Hsosn_3</strain>
        <tissue evidence="7">Leaf</tissue>
    </source>
</reference>
<dbReference type="GO" id="GO:0003723">
    <property type="term" value="F:RNA binding"/>
    <property type="evidence" value="ECO:0007669"/>
    <property type="project" value="UniProtKB-KW"/>
</dbReference>
<gene>
    <name evidence="7" type="ORF">POM88_044503</name>
</gene>
<feature type="domain" description="Poly A polymerase head" evidence="5">
    <location>
        <begin position="101"/>
        <end position="231"/>
    </location>
</feature>
<organism evidence="7 8">
    <name type="scientific">Heracleum sosnowskyi</name>
    <dbReference type="NCBI Taxonomy" id="360622"/>
    <lineage>
        <taxon>Eukaryota</taxon>
        <taxon>Viridiplantae</taxon>
        <taxon>Streptophyta</taxon>
        <taxon>Embryophyta</taxon>
        <taxon>Tracheophyta</taxon>
        <taxon>Spermatophyta</taxon>
        <taxon>Magnoliopsida</taxon>
        <taxon>eudicotyledons</taxon>
        <taxon>Gunneridae</taxon>
        <taxon>Pentapetalae</taxon>
        <taxon>asterids</taxon>
        <taxon>campanulids</taxon>
        <taxon>Apiales</taxon>
        <taxon>Apiaceae</taxon>
        <taxon>Apioideae</taxon>
        <taxon>apioid superclade</taxon>
        <taxon>Tordylieae</taxon>
        <taxon>Tordyliinae</taxon>
        <taxon>Heracleum</taxon>
    </lineage>
</organism>
<sequence length="530" mass="60375">MAITSGFGLSCRPNLHFCHCFRKVRFGSVAAVIDEPDSFFKGYSNRSSESVSSYNDDGVDDGYKRPVWKRFTSKELGINNKLIPRPTRVVLEGLKRKGFKVYLVGGCVRDLILKQKPKDFDVLTSAELKEVVSTFSQQCQTVGRRFPICHVTVDGTVVEVSSFSTSVRSVRSGRAVKFDMERPVGCEKEDYMRWRNCLERDFTINGLMLDPYAKIVYDYLGGVEDIRKAKVQTVKPSNISLSEDSARILRGIRIASRLRFGFTRETARDVIKLSYSVLRLDKGRLLMEMNYMLAYGSAESSLRLLWKYGLLDILLPFQAAYFVRSGFRRRDKRSNMLLYLFSHMDKFLAPDMPCHSSLWVAILAFHKALSDEPRDPVVVAAYSLAVYNGGDMSEALKIARIISRPYDADLNELLEPCTLDYEELKEEVLHFDMAVRRALSHMTDEYHVAKAMSAFPKAPKSDLVLIPLQLYLRVCKIFECVKEGKQKDFVAKQGSKIDNELLTLGSLEEVRHVFARVVFDTVYPVSMSLE</sequence>
<dbReference type="InterPro" id="IPR032828">
    <property type="entry name" value="PolyA_RNA-bd"/>
</dbReference>
<dbReference type="GO" id="GO:0016779">
    <property type="term" value="F:nucleotidyltransferase activity"/>
    <property type="evidence" value="ECO:0007669"/>
    <property type="project" value="UniProtKB-KW"/>
</dbReference>
<accession>A0AAD8H5H9</accession>
<dbReference type="Gene3D" id="1.10.3090.10">
    <property type="entry name" value="cca-adding enzyme, domain 2"/>
    <property type="match status" value="1"/>
</dbReference>
<keyword evidence="4" id="KW-0694">RNA-binding</keyword>
<protein>
    <submittedName>
        <fullName evidence="7">Polynucleotide adenylyltransferase family protein</fullName>
    </submittedName>
</protein>
<dbReference type="SUPFAM" id="SSF81891">
    <property type="entry name" value="Poly A polymerase C-terminal region-like"/>
    <property type="match status" value="1"/>
</dbReference>
<dbReference type="Gene3D" id="3.30.460.10">
    <property type="entry name" value="Beta Polymerase, domain 2"/>
    <property type="match status" value="1"/>
</dbReference>
<dbReference type="InterPro" id="IPR043519">
    <property type="entry name" value="NT_sf"/>
</dbReference>
<evidence type="ECO:0000256" key="4">
    <source>
        <dbReference type="RuleBase" id="RU003953"/>
    </source>
</evidence>
<dbReference type="Pfam" id="PF01743">
    <property type="entry name" value="PolyA_pol"/>
    <property type="match status" value="1"/>
</dbReference>
<dbReference type="InterPro" id="IPR002646">
    <property type="entry name" value="PolA_pol_head_dom"/>
</dbReference>
<dbReference type="AlphaFoldDB" id="A0AAD8H5H9"/>
<evidence type="ECO:0000259" key="6">
    <source>
        <dbReference type="Pfam" id="PF12627"/>
    </source>
</evidence>
<dbReference type="CDD" id="cd05398">
    <property type="entry name" value="NT_ClassII-CCAase"/>
    <property type="match status" value="1"/>
</dbReference>
<keyword evidence="2 4" id="KW-0808">Transferase</keyword>
<dbReference type="GO" id="GO:0000166">
    <property type="term" value="F:nucleotide binding"/>
    <property type="evidence" value="ECO:0007669"/>
    <property type="project" value="UniProtKB-KW"/>
</dbReference>
<dbReference type="InterPro" id="IPR052191">
    <property type="entry name" value="tRNA_ntf/polyA_polymerase_I"/>
</dbReference>
<dbReference type="Proteomes" id="UP001237642">
    <property type="component" value="Unassembled WGS sequence"/>
</dbReference>
<evidence type="ECO:0000256" key="3">
    <source>
        <dbReference type="ARBA" id="ARBA00022741"/>
    </source>
</evidence>
<feature type="domain" description="tRNA nucleotidyltransferase/poly(A) polymerase RNA and SrmB- binding" evidence="6">
    <location>
        <begin position="260"/>
        <end position="320"/>
    </location>
</feature>
<dbReference type="SUPFAM" id="SSF81301">
    <property type="entry name" value="Nucleotidyltransferase"/>
    <property type="match status" value="1"/>
</dbReference>
<comment type="caution">
    <text evidence="7">The sequence shown here is derived from an EMBL/GenBank/DDBJ whole genome shotgun (WGS) entry which is preliminary data.</text>
</comment>
<keyword evidence="8" id="KW-1185">Reference proteome</keyword>
<evidence type="ECO:0000313" key="8">
    <source>
        <dbReference type="Proteomes" id="UP001237642"/>
    </source>
</evidence>
<dbReference type="PANTHER" id="PTHR43051">
    <property type="entry name" value="POLYNUCLEOTIDE ADENYLYLTRANSFERASE FAMILY PROTEIN"/>
    <property type="match status" value="1"/>
</dbReference>
<dbReference type="GO" id="GO:0001680">
    <property type="term" value="P:tRNA 3'-terminal CCA addition"/>
    <property type="evidence" value="ECO:0007669"/>
    <property type="project" value="UniProtKB-ARBA"/>
</dbReference>
<proteinExistence type="inferred from homology"/>
<keyword evidence="3" id="KW-0547">Nucleotide-binding</keyword>
<evidence type="ECO:0000256" key="2">
    <source>
        <dbReference type="ARBA" id="ARBA00022679"/>
    </source>
</evidence>